<evidence type="ECO:0000256" key="5">
    <source>
        <dbReference type="SAM" id="Phobius"/>
    </source>
</evidence>
<evidence type="ECO:0000256" key="3">
    <source>
        <dbReference type="ARBA" id="ARBA00023125"/>
    </source>
</evidence>
<dbReference type="GO" id="GO:0003700">
    <property type="term" value="F:DNA-binding transcription factor activity"/>
    <property type="evidence" value="ECO:0007669"/>
    <property type="project" value="InterPro"/>
</dbReference>
<accession>A0A0D0BLD4</accession>
<dbReference type="PANTHER" id="PTHR46910:SF3">
    <property type="entry name" value="HALOTOLERANCE PROTEIN 9-RELATED"/>
    <property type="match status" value="1"/>
</dbReference>
<dbReference type="GO" id="GO:0003677">
    <property type="term" value="F:DNA binding"/>
    <property type="evidence" value="ECO:0007669"/>
    <property type="project" value="UniProtKB-KW"/>
</dbReference>
<dbReference type="Proteomes" id="UP000053593">
    <property type="component" value="Unassembled WGS sequence"/>
</dbReference>
<keyword evidence="5" id="KW-0812">Transmembrane</keyword>
<evidence type="ECO:0000256" key="2">
    <source>
        <dbReference type="ARBA" id="ARBA00022723"/>
    </source>
</evidence>
<keyword evidence="8" id="KW-1185">Reference proteome</keyword>
<dbReference type="GO" id="GO:0005634">
    <property type="term" value="C:nucleus"/>
    <property type="evidence" value="ECO:0007669"/>
    <property type="project" value="UniProtKB-SubCell"/>
</dbReference>
<name>A0A0D0BLD4_9AGAR</name>
<dbReference type="Pfam" id="PF04082">
    <property type="entry name" value="Fungal_trans"/>
    <property type="match status" value="1"/>
</dbReference>
<feature type="non-terminal residue" evidence="7">
    <location>
        <position position="1"/>
    </location>
</feature>
<dbReference type="PANTHER" id="PTHR46910">
    <property type="entry name" value="TRANSCRIPTION FACTOR PDR1"/>
    <property type="match status" value="1"/>
</dbReference>
<evidence type="ECO:0000256" key="1">
    <source>
        <dbReference type="ARBA" id="ARBA00004123"/>
    </source>
</evidence>
<dbReference type="EMBL" id="KN834805">
    <property type="protein sequence ID" value="KIK55551.1"/>
    <property type="molecule type" value="Genomic_DNA"/>
</dbReference>
<feature type="transmembrane region" description="Helical" evidence="5">
    <location>
        <begin position="97"/>
        <end position="116"/>
    </location>
</feature>
<reference evidence="7 8" key="1">
    <citation type="submission" date="2014-04" db="EMBL/GenBank/DDBJ databases">
        <title>Evolutionary Origins and Diversification of the Mycorrhizal Mutualists.</title>
        <authorList>
            <consortium name="DOE Joint Genome Institute"/>
            <consortium name="Mycorrhizal Genomics Consortium"/>
            <person name="Kohler A."/>
            <person name="Kuo A."/>
            <person name="Nagy L.G."/>
            <person name="Floudas D."/>
            <person name="Copeland A."/>
            <person name="Barry K.W."/>
            <person name="Cichocki N."/>
            <person name="Veneault-Fourrey C."/>
            <person name="LaButti K."/>
            <person name="Lindquist E.A."/>
            <person name="Lipzen A."/>
            <person name="Lundell T."/>
            <person name="Morin E."/>
            <person name="Murat C."/>
            <person name="Riley R."/>
            <person name="Ohm R."/>
            <person name="Sun H."/>
            <person name="Tunlid A."/>
            <person name="Henrissat B."/>
            <person name="Grigoriev I.V."/>
            <person name="Hibbett D.S."/>
            <person name="Martin F."/>
        </authorList>
    </citation>
    <scope>NUCLEOTIDE SEQUENCE [LARGE SCALE GENOMIC DNA]</scope>
    <source>
        <strain evidence="7 8">FD-317 M1</strain>
    </source>
</reference>
<keyword evidence="5" id="KW-0472">Membrane</keyword>
<evidence type="ECO:0000256" key="4">
    <source>
        <dbReference type="ARBA" id="ARBA00023242"/>
    </source>
</evidence>
<feature type="transmembrane region" description="Helical" evidence="5">
    <location>
        <begin position="122"/>
        <end position="143"/>
    </location>
</feature>
<dbReference type="CDD" id="cd12148">
    <property type="entry name" value="fungal_TF_MHR"/>
    <property type="match status" value="1"/>
</dbReference>
<evidence type="ECO:0000259" key="6">
    <source>
        <dbReference type="Pfam" id="PF04082"/>
    </source>
</evidence>
<protein>
    <recommendedName>
        <fullName evidence="6">Xylanolytic transcriptional activator regulatory domain-containing protein</fullName>
    </recommendedName>
</protein>
<sequence length="432" mass="49656">YEYPPNDLLNSLVALYWEHYHPFHPLLHRPTFEKSLAAKMHLCDQTFGSTVLAVCALASCHSDDTQVPYDGTTSKHSAGWRYFNQIESIPKSFVDPLSVYALQVYLLSVIFLHGSHMVETSWILIGHGICLLIILDTTWSMALGRPRLSNMREWVKFMKLDYTHIQVVHGSLDLELPAMCDDEYWEPSNPDDVLKQPKYTPSKLAFWVHLIKLMEIVSLAQQRIYSASHLDSWGPTTLSAAEWNQKAVMELDSALNEWINALPDFHNYTIQLADAFYLVKYNPHCKDSAFAHQSAMLYAVLYWIHIQVHQPFIPRPGQKSILMFPSLAICANAARSCIHLLDGHHQQYRILIPHLPLPFSCAIILLINLWCGLQLKMPLNATKEMDDIQKCLHILAFYEDRYGSIWIWNCSKLMCIERLELAGHYRCVSCAI</sequence>
<comment type="subcellular location">
    <subcellularLocation>
        <location evidence="1">Nucleus</location>
    </subcellularLocation>
</comment>
<evidence type="ECO:0000313" key="7">
    <source>
        <dbReference type="EMBL" id="KIK55551.1"/>
    </source>
</evidence>
<dbReference type="HOGENOM" id="CLU_006019_3_1_1"/>
<organism evidence="7 8">
    <name type="scientific">Collybiopsis luxurians FD-317 M1</name>
    <dbReference type="NCBI Taxonomy" id="944289"/>
    <lineage>
        <taxon>Eukaryota</taxon>
        <taxon>Fungi</taxon>
        <taxon>Dikarya</taxon>
        <taxon>Basidiomycota</taxon>
        <taxon>Agaricomycotina</taxon>
        <taxon>Agaricomycetes</taxon>
        <taxon>Agaricomycetidae</taxon>
        <taxon>Agaricales</taxon>
        <taxon>Marasmiineae</taxon>
        <taxon>Omphalotaceae</taxon>
        <taxon>Collybiopsis</taxon>
        <taxon>Collybiopsis luxurians</taxon>
    </lineage>
</organism>
<proteinExistence type="predicted"/>
<evidence type="ECO:0000313" key="8">
    <source>
        <dbReference type="Proteomes" id="UP000053593"/>
    </source>
</evidence>
<dbReference type="InterPro" id="IPR050987">
    <property type="entry name" value="AtrR-like"/>
</dbReference>
<feature type="domain" description="Xylanolytic transcriptional activator regulatory" evidence="6">
    <location>
        <begin position="15"/>
        <end position="114"/>
    </location>
</feature>
<dbReference type="GO" id="GO:0008270">
    <property type="term" value="F:zinc ion binding"/>
    <property type="evidence" value="ECO:0007669"/>
    <property type="project" value="InterPro"/>
</dbReference>
<dbReference type="AlphaFoldDB" id="A0A0D0BLD4"/>
<feature type="transmembrane region" description="Helical" evidence="5">
    <location>
        <begin position="353"/>
        <end position="373"/>
    </location>
</feature>
<keyword evidence="2" id="KW-0479">Metal-binding</keyword>
<keyword evidence="4" id="KW-0539">Nucleus</keyword>
<dbReference type="OrthoDB" id="4456959at2759"/>
<dbReference type="GO" id="GO:0006351">
    <property type="term" value="P:DNA-templated transcription"/>
    <property type="evidence" value="ECO:0007669"/>
    <property type="project" value="InterPro"/>
</dbReference>
<keyword evidence="5" id="KW-1133">Transmembrane helix</keyword>
<gene>
    <name evidence="7" type="ORF">GYMLUDRAFT_175484</name>
</gene>
<dbReference type="InterPro" id="IPR007219">
    <property type="entry name" value="XnlR_reg_dom"/>
</dbReference>
<keyword evidence="3" id="KW-0238">DNA-binding</keyword>